<comment type="caution">
    <text evidence="2">The sequence shown here is derived from an EMBL/GenBank/DDBJ whole genome shotgun (WGS) entry which is preliminary data.</text>
</comment>
<evidence type="ECO:0000256" key="1">
    <source>
        <dbReference type="SAM" id="MobiDB-lite"/>
    </source>
</evidence>
<proteinExistence type="predicted"/>
<gene>
    <name evidence="2" type="ORF">SLEP1_g3712</name>
</gene>
<accession>A0AAV5HLD2</accession>
<dbReference type="EMBL" id="BPVZ01000003">
    <property type="protein sequence ID" value="GKU89588.1"/>
    <property type="molecule type" value="Genomic_DNA"/>
</dbReference>
<feature type="compositionally biased region" description="Acidic residues" evidence="1">
    <location>
        <begin position="264"/>
        <end position="293"/>
    </location>
</feature>
<organism evidence="2 3">
    <name type="scientific">Rubroshorea leprosula</name>
    <dbReference type="NCBI Taxonomy" id="152421"/>
    <lineage>
        <taxon>Eukaryota</taxon>
        <taxon>Viridiplantae</taxon>
        <taxon>Streptophyta</taxon>
        <taxon>Embryophyta</taxon>
        <taxon>Tracheophyta</taxon>
        <taxon>Spermatophyta</taxon>
        <taxon>Magnoliopsida</taxon>
        <taxon>eudicotyledons</taxon>
        <taxon>Gunneridae</taxon>
        <taxon>Pentapetalae</taxon>
        <taxon>rosids</taxon>
        <taxon>malvids</taxon>
        <taxon>Malvales</taxon>
        <taxon>Dipterocarpaceae</taxon>
        <taxon>Rubroshorea</taxon>
    </lineage>
</organism>
<feature type="compositionally biased region" description="Acidic residues" evidence="1">
    <location>
        <begin position="352"/>
        <end position="370"/>
    </location>
</feature>
<name>A0AAV5HLD2_9ROSI</name>
<dbReference type="AlphaFoldDB" id="A0AAV5HLD2"/>
<evidence type="ECO:0000313" key="2">
    <source>
        <dbReference type="EMBL" id="GKU89588.1"/>
    </source>
</evidence>
<feature type="region of interest" description="Disordered" evidence="1">
    <location>
        <begin position="328"/>
        <end position="386"/>
    </location>
</feature>
<evidence type="ECO:0000313" key="3">
    <source>
        <dbReference type="Proteomes" id="UP001054252"/>
    </source>
</evidence>
<protein>
    <submittedName>
        <fullName evidence="2">Uncharacterized protein</fullName>
    </submittedName>
</protein>
<reference evidence="2 3" key="1">
    <citation type="journal article" date="2021" name="Commun. Biol.">
        <title>The genome of Shorea leprosula (Dipterocarpaceae) highlights the ecological relevance of drought in aseasonal tropical rainforests.</title>
        <authorList>
            <person name="Ng K.K.S."/>
            <person name="Kobayashi M.J."/>
            <person name="Fawcett J.A."/>
            <person name="Hatakeyama M."/>
            <person name="Paape T."/>
            <person name="Ng C.H."/>
            <person name="Ang C.C."/>
            <person name="Tnah L.H."/>
            <person name="Lee C.T."/>
            <person name="Nishiyama T."/>
            <person name="Sese J."/>
            <person name="O'Brien M.J."/>
            <person name="Copetti D."/>
            <person name="Mohd Noor M.I."/>
            <person name="Ong R.C."/>
            <person name="Putra M."/>
            <person name="Sireger I.Z."/>
            <person name="Indrioko S."/>
            <person name="Kosugi Y."/>
            <person name="Izuno A."/>
            <person name="Isagi Y."/>
            <person name="Lee S.L."/>
            <person name="Shimizu K.K."/>
        </authorList>
    </citation>
    <scope>NUCLEOTIDE SEQUENCE [LARGE SCALE GENOMIC DNA]</scope>
    <source>
        <strain evidence="2">214</strain>
    </source>
</reference>
<keyword evidence="3" id="KW-1185">Reference proteome</keyword>
<dbReference type="Proteomes" id="UP001054252">
    <property type="component" value="Unassembled WGS sequence"/>
</dbReference>
<sequence length="498" mass="56713">MNGDQEEQYEARYSGGTACYGAKAEDWKDVAGEFMREAGEMSMEFGKGCRDIVLQSLVREDSYLVRNFGKDSYIGWRIIGTRGKVFWRLKLFNEYLELEDKVPVDAWLDSLGLLVSENMDYEFLDLKASLLEEIGVSHVDLPASFGWQDTQVVLFMLGLLLDRFLKELQQGQIDKWLALTLGKRGGNEIDVDGDIGNGCVTQISQLTPKAQNVAHETDDEFFNAIHNEGDINEEEEVHDEEEEVHDDEDEIHDDFMDVHDEVEVHDDDDEAEVHDDDEEDDDDGEKVDDDDEFLNALPSDANDEEVVEAIRKVREIVGNQKKSRAITIRTIDGDGDGAGPSNTVHEHQNRDNEEDERVLVENDSDKDDSSDSTSPNNHGCEICSDEEDEDKEEYEFTICVDARTRRSADVWFNPSWPDVWFKVLAEHHGNRIAANPHIQINELVRLTHLELGVIVSRDKCRLAKAKILKEIKETSIKEFAQLRGYAEELLRLSPKSNV</sequence>
<feature type="region of interest" description="Disordered" evidence="1">
    <location>
        <begin position="264"/>
        <end position="300"/>
    </location>
</feature>